<feature type="transmembrane region" description="Helical" evidence="1">
    <location>
        <begin position="37"/>
        <end position="56"/>
    </location>
</feature>
<dbReference type="EMBL" id="JBHSNP010000028">
    <property type="protein sequence ID" value="MFC5604400.1"/>
    <property type="molecule type" value="Genomic_DNA"/>
</dbReference>
<keyword evidence="1" id="KW-0472">Membrane</keyword>
<evidence type="ECO:0000313" key="3">
    <source>
        <dbReference type="Proteomes" id="UP001596071"/>
    </source>
</evidence>
<keyword evidence="3" id="KW-1185">Reference proteome</keyword>
<name>A0ABW0TZC8_9BACL</name>
<evidence type="ECO:0000256" key="1">
    <source>
        <dbReference type="SAM" id="Phobius"/>
    </source>
</evidence>
<sequence>MKRNARLLSVISIAFVSVYIVLFLSTGLNKIAMYNQWYAFLLCVFLSVGGFTLSIFSIFGERTRISPYFTVAFSFLLILFTIFVFLLPEAGIPPAIPLIFD</sequence>
<proteinExistence type="predicted"/>
<feature type="transmembrane region" description="Helical" evidence="1">
    <location>
        <begin position="68"/>
        <end position="87"/>
    </location>
</feature>
<dbReference type="RefSeq" id="WP_381446139.1">
    <property type="nucleotide sequence ID" value="NZ_JBHSNP010000028.1"/>
</dbReference>
<dbReference type="Proteomes" id="UP001596071">
    <property type="component" value="Unassembled WGS sequence"/>
</dbReference>
<keyword evidence="1" id="KW-1133">Transmembrane helix</keyword>
<protein>
    <recommendedName>
        <fullName evidence="4">YesK-like protein</fullName>
    </recommendedName>
</protein>
<reference evidence="3" key="1">
    <citation type="journal article" date="2019" name="Int. J. Syst. Evol. Microbiol.">
        <title>The Global Catalogue of Microorganisms (GCM) 10K type strain sequencing project: providing services to taxonomists for standard genome sequencing and annotation.</title>
        <authorList>
            <consortium name="The Broad Institute Genomics Platform"/>
            <consortium name="The Broad Institute Genome Sequencing Center for Infectious Disease"/>
            <person name="Wu L."/>
            <person name="Ma J."/>
        </authorList>
    </citation>
    <scope>NUCLEOTIDE SEQUENCE [LARGE SCALE GENOMIC DNA]</scope>
    <source>
        <strain evidence="3">KACC 11299</strain>
    </source>
</reference>
<accession>A0ABW0TZC8</accession>
<evidence type="ECO:0000313" key="2">
    <source>
        <dbReference type="EMBL" id="MFC5604400.1"/>
    </source>
</evidence>
<keyword evidence="1" id="KW-0812">Transmembrane</keyword>
<gene>
    <name evidence="2" type="ORF">ACFPTP_14305</name>
</gene>
<evidence type="ECO:0008006" key="4">
    <source>
        <dbReference type="Google" id="ProtNLM"/>
    </source>
</evidence>
<comment type="caution">
    <text evidence="2">The sequence shown here is derived from an EMBL/GenBank/DDBJ whole genome shotgun (WGS) entry which is preliminary data.</text>
</comment>
<organism evidence="2 3">
    <name type="scientific">Sporosarcina koreensis</name>
    <dbReference type="NCBI Taxonomy" id="334735"/>
    <lineage>
        <taxon>Bacteria</taxon>
        <taxon>Bacillati</taxon>
        <taxon>Bacillota</taxon>
        <taxon>Bacilli</taxon>
        <taxon>Bacillales</taxon>
        <taxon>Caryophanaceae</taxon>
        <taxon>Sporosarcina</taxon>
    </lineage>
</organism>
<feature type="transmembrane region" description="Helical" evidence="1">
    <location>
        <begin position="7"/>
        <end position="25"/>
    </location>
</feature>